<dbReference type="InterPro" id="IPR039428">
    <property type="entry name" value="NUOK/Mnh_C1-like"/>
</dbReference>
<dbReference type="PANTHER" id="PTHR34583:SF2">
    <property type="entry name" value="ANTIPORTER SUBUNIT MNHC2-RELATED"/>
    <property type="match status" value="1"/>
</dbReference>
<gene>
    <name evidence="8" type="ORF">GH975_01850</name>
</gene>
<feature type="transmembrane region" description="Helical" evidence="7">
    <location>
        <begin position="32"/>
        <end position="51"/>
    </location>
</feature>
<organism evidence="8 9">
    <name type="scientific">Litorivicinus lipolyticus</name>
    <dbReference type="NCBI Taxonomy" id="418701"/>
    <lineage>
        <taxon>Bacteria</taxon>
        <taxon>Pseudomonadati</taxon>
        <taxon>Pseudomonadota</taxon>
        <taxon>Gammaproteobacteria</taxon>
        <taxon>Oceanospirillales</taxon>
        <taxon>Litorivicinaceae</taxon>
        <taxon>Litorivicinus</taxon>
    </lineage>
</organism>
<dbReference type="OrthoDB" id="9799219at2"/>
<evidence type="ECO:0000313" key="8">
    <source>
        <dbReference type="EMBL" id="QGG79374.1"/>
    </source>
</evidence>
<evidence type="ECO:0000256" key="7">
    <source>
        <dbReference type="SAM" id="Phobius"/>
    </source>
</evidence>
<protein>
    <submittedName>
        <fullName evidence="8">Na+/H+ antiporter subunit C</fullName>
    </submittedName>
</protein>
<dbReference type="Gene3D" id="1.10.287.3510">
    <property type="match status" value="1"/>
</dbReference>
<dbReference type="PANTHER" id="PTHR34583">
    <property type="entry name" value="ANTIPORTER SUBUNIT MNHC2-RELATED"/>
    <property type="match status" value="1"/>
</dbReference>
<dbReference type="Proteomes" id="UP000388235">
    <property type="component" value="Chromosome"/>
</dbReference>
<evidence type="ECO:0000256" key="4">
    <source>
        <dbReference type="ARBA" id="ARBA00022692"/>
    </source>
</evidence>
<keyword evidence="9" id="KW-1185">Reference proteome</keyword>
<reference evidence="8 9" key="1">
    <citation type="submission" date="2019-11" db="EMBL/GenBank/DDBJ databases">
        <authorList>
            <person name="Khan S.A."/>
            <person name="Jeon C.O."/>
            <person name="Chun B.H."/>
        </authorList>
    </citation>
    <scope>NUCLEOTIDE SEQUENCE [LARGE SCALE GENOMIC DNA]</scope>
    <source>
        <strain evidence="8 9">IMCC 1097</strain>
    </source>
</reference>
<evidence type="ECO:0000313" key="9">
    <source>
        <dbReference type="Proteomes" id="UP000388235"/>
    </source>
</evidence>
<dbReference type="KEGG" id="llp:GH975_01850"/>
<dbReference type="Pfam" id="PF00420">
    <property type="entry name" value="Oxidored_q2"/>
    <property type="match status" value="1"/>
</dbReference>
<keyword evidence="6 7" id="KW-0472">Membrane</keyword>
<evidence type="ECO:0000256" key="3">
    <source>
        <dbReference type="ARBA" id="ARBA00022475"/>
    </source>
</evidence>
<dbReference type="GO" id="GO:0005886">
    <property type="term" value="C:plasma membrane"/>
    <property type="evidence" value="ECO:0007669"/>
    <property type="project" value="UniProtKB-SubCell"/>
</dbReference>
<dbReference type="InterPro" id="IPR050601">
    <property type="entry name" value="CPA3_antiporter_subunitC"/>
</dbReference>
<comment type="subcellular location">
    <subcellularLocation>
        <location evidence="1">Cell membrane</location>
        <topology evidence="1">Multi-pass membrane protein</topology>
    </subcellularLocation>
</comment>
<evidence type="ECO:0000256" key="5">
    <source>
        <dbReference type="ARBA" id="ARBA00022989"/>
    </source>
</evidence>
<evidence type="ECO:0000256" key="1">
    <source>
        <dbReference type="ARBA" id="ARBA00004651"/>
    </source>
</evidence>
<feature type="transmembrane region" description="Helical" evidence="7">
    <location>
        <begin position="72"/>
        <end position="94"/>
    </location>
</feature>
<comment type="similarity">
    <text evidence="2">Belongs to the CPA3 antiporters (TC 2.A.63) subunit C family.</text>
</comment>
<evidence type="ECO:0000256" key="6">
    <source>
        <dbReference type="ARBA" id="ARBA00023136"/>
    </source>
</evidence>
<dbReference type="RefSeq" id="WP_153712878.1">
    <property type="nucleotide sequence ID" value="NZ_CP045871.1"/>
</dbReference>
<proteinExistence type="inferred from homology"/>
<name>A0A5Q2Q913_9GAMM</name>
<keyword evidence="5 7" id="KW-1133">Transmembrane helix</keyword>
<dbReference type="AlphaFoldDB" id="A0A5Q2Q913"/>
<evidence type="ECO:0000256" key="2">
    <source>
        <dbReference type="ARBA" id="ARBA00010388"/>
    </source>
</evidence>
<dbReference type="EMBL" id="CP045871">
    <property type="protein sequence ID" value="QGG79374.1"/>
    <property type="molecule type" value="Genomic_DNA"/>
</dbReference>
<keyword evidence="4 7" id="KW-0812">Transmembrane</keyword>
<dbReference type="NCBIfam" id="NF009301">
    <property type="entry name" value="PRK12658.1"/>
    <property type="match status" value="1"/>
</dbReference>
<sequence>MDILLAIVTGVLVAGASYLMMAGTLVRFLLGLVLISNAVNLIIFVAGRLTYAGPPLIDSASKTLAAGAANSLPQALILTAIVIGFGLFAFTLALSLRAYSQLGTDAADAMREAEPEDRP</sequence>
<keyword evidence="3" id="KW-1003">Cell membrane</keyword>
<accession>A0A5Q2Q913</accession>